<dbReference type="Proteomes" id="UP000663865">
    <property type="component" value="Unassembled WGS sequence"/>
</dbReference>
<dbReference type="InterPro" id="IPR050754">
    <property type="entry name" value="FKBP4/5/8-like"/>
</dbReference>
<gene>
    <name evidence="2" type="ORF">KIK155_LOCUS22070</name>
</gene>
<protein>
    <submittedName>
        <fullName evidence="2">Uncharacterized protein</fullName>
    </submittedName>
</protein>
<dbReference type="AlphaFoldDB" id="A0A818PPB5"/>
<dbReference type="EMBL" id="CAJNYV010003950">
    <property type="protein sequence ID" value="CAF3624090.1"/>
    <property type="molecule type" value="Genomic_DNA"/>
</dbReference>
<feature type="transmembrane region" description="Helical" evidence="1">
    <location>
        <begin position="158"/>
        <end position="178"/>
    </location>
</feature>
<organism evidence="2 3">
    <name type="scientific">Rotaria socialis</name>
    <dbReference type="NCBI Taxonomy" id="392032"/>
    <lineage>
        <taxon>Eukaryota</taxon>
        <taxon>Metazoa</taxon>
        <taxon>Spiralia</taxon>
        <taxon>Gnathifera</taxon>
        <taxon>Rotifera</taxon>
        <taxon>Eurotatoria</taxon>
        <taxon>Bdelloidea</taxon>
        <taxon>Philodinida</taxon>
        <taxon>Philodinidae</taxon>
        <taxon>Rotaria</taxon>
    </lineage>
</organism>
<keyword evidence="1" id="KW-1133">Transmembrane helix</keyword>
<name>A0A818PPB5_9BILA</name>
<reference evidence="2" key="1">
    <citation type="submission" date="2021-02" db="EMBL/GenBank/DDBJ databases">
        <authorList>
            <person name="Nowell W R."/>
        </authorList>
    </citation>
    <scope>NUCLEOTIDE SEQUENCE</scope>
</reference>
<evidence type="ECO:0000256" key="1">
    <source>
        <dbReference type="SAM" id="Phobius"/>
    </source>
</evidence>
<proteinExistence type="predicted"/>
<comment type="caution">
    <text evidence="2">The sequence shown here is derived from an EMBL/GenBank/DDBJ whole genome shotgun (WGS) entry which is preliminary data.</text>
</comment>
<accession>A0A818PPB5</accession>
<evidence type="ECO:0000313" key="3">
    <source>
        <dbReference type="Proteomes" id="UP000663865"/>
    </source>
</evidence>
<sequence>MGNFHYRRQHNSTSLQRYNGALRFLNTDLNPILISFDENQRLILNDRYIQVENNVAQVNLLLKNYDVKSFFQLGLYDKAIPPLKILMQIQKGNSNATVDKEKVTEMIQICETKLAHYEKSEKEIYQRMFRPKTTTSLPSNQQRQTKTANQIDNKNASWWPYVALGSAVLATVALVTFIKHRNIS</sequence>
<evidence type="ECO:0000313" key="2">
    <source>
        <dbReference type="EMBL" id="CAF3624090.1"/>
    </source>
</evidence>
<keyword evidence="1" id="KW-0812">Transmembrane</keyword>
<dbReference type="PANTHER" id="PTHR46512">
    <property type="entry name" value="PEPTIDYLPROLYL ISOMERASE"/>
    <property type="match status" value="1"/>
</dbReference>
<keyword evidence="1" id="KW-0472">Membrane</keyword>